<gene>
    <name evidence="3" type="ORF">GCM10009809_10560</name>
</gene>
<evidence type="ECO:0000313" key="3">
    <source>
        <dbReference type="EMBL" id="GAA1716344.1"/>
    </source>
</evidence>
<dbReference type="Pfam" id="PF14012">
    <property type="entry name" value="DUF4229"/>
    <property type="match status" value="1"/>
</dbReference>
<evidence type="ECO:0000256" key="1">
    <source>
        <dbReference type="SAM" id="MobiDB-lite"/>
    </source>
</evidence>
<dbReference type="EMBL" id="BAAAPM010000003">
    <property type="protein sequence ID" value="GAA1716344.1"/>
    <property type="molecule type" value="Genomic_DNA"/>
</dbReference>
<feature type="region of interest" description="Disordered" evidence="1">
    <location>
        <begin position="58"/>
        <end position="111"/>
    </location>
</feature>
<reference evidence="4" key="1">
    <citation type="journal article" date="2019" name="Int. J. Syst. Evol. Microbiol.">
        <title>The Global Catalogue of Microorganisms (GCM) 10K type strain sequencing project: providing services to taxonomists for standard genome sequencing and annotation.</title>
        <authorList>
            <consortium name="The Broad Institute Genomics Platform"/>
            <consortium name="The Broad Institute Genome Sequencing Center for Infectious Disease"/>
            <person name="Wu L."/>
            <person name="Ma J."/>
        </authorList>
    </citation>
    <scope>NUCLEOTIDE SEQUENCE [LARGE SCALE GENOMIC DNA]</scope>
    <source>
        <strain evidence="4">JCM 15589</strain>
    </source>
</reference>
<sequence>MLYTLWRILLFAAALGAGYLLGLRSWLLVLVAAVVAFAVSYLALSRPRDSAARWLAERDARRRAQPRVVRDEDTDFEDSVVDADSGDTDPSTLRQAQDDAGSGRRGDEPAG</sequence>
<feature type="transmembrane region" description="Helical" evidence="2">
    <location>
        <begin position="26"/>
        <end position="44"/>
    </location>
</feature>
<keyword evidence="2" id="KW-0812">Transmembrane</keyword>
<keyword evidence="2" id="KW-1133">Transmembrane helix</keyword>
<feature type="compositionally biased region" description="Acidic residues" evidence="1">
    <location>
        <begin position="72"/>
        <end position="87"/>
    </location>
</feature>
<accession>A0ABP4V2F5</accession>
<dbReference type="Proteomes" id="UP001501138">
    <property type="component" value="Unassembled WGS sequence"/>
</dbReference>
<evidence type="ECO:0008006" key="5">
    <source>
        <dbReference type="Google" id="ProtNLM"/>
    </source>
</evidence>
<keyword evidence="2" id="KW-0472">Membrane</keyword>
<keyword evidence="4" id="KW-1185">Reference proteome</keyword>
<name>A0ABP4V2F5_9MICO</name>
<evidence type="ECO:0000256" key="2">
    <source>
        <dbReference type="SAM" id="Phobius"/>
    </source>
</evidence>
<organism evidence="3 4">
    <name type="scientific">Isoptericola hypogeus</name>
    <dbReference type="NCBI Taxonomy" id="300179"/>
    <lineage>
        <taxon>Bacteria</taxon>
        <taxon>Bacillati</taxon>
        <taxon>Actinomycetota</taxon>
        <taxon>Actinomycetes</taxon>
        <taxon>Micrococcales</taxon>
        <taxon>Promicromonosporaceae</taxon>
        <taxon>Isoptericola</taxon>
    </lineage>
</organism>
<evidence type="ECO:0000313" key="4">
    <source>
        <dbReference type="Proteomes" id="UP001501138"/>
    </source>
</evidence>
<comment type="caution">
    <text evidence="3">The sequence shown here is derived from an EMBL/GenBank/DDBJ whole genome shotgun (WGS) entry which is preliminary data.</text>
</comment>
<dbReference type="InterPro" id="IPR025323">
    <property type="entry name" value="DUF4229"/>
</dbReference>
<feature type="compositionally biased region" description="Basic and acidic residues" evidence="1">
    <location>
        <begin position="101"/>
        <end position="111"/>
    </location>
</feature>
<proteinExistence type="predicted"/>
<protein>
    <recommendedName>
        <fullName evidence="5">DUF4229 domain-containing protein</fullName>
    </recommendedName>
</protein>